<dbReference type="KEGG" id="chyd:H4K34_17440"/>
<dbReference type="InterPro" id="IPR007454">
    <property type="entry name" value="UPF0250_YbeD-like"/>
</dbReference>
<proteinExistence type="predicted"/>
<dbReference type="InterPro" id="IPR027471">
    <property type="entry name" value="YbeD-like_sf"/>
</dbReference>
<dbReference type="RefSeq" id="WP_210758666.1">
    <property type="nucleotide sequence ID" value="NZ_CP060139.1"/>
</dbReference>
<dbReference type="AlphaFoldDB" id="A0A7H0VEI3"/>
<dbReference type="EMBL" id="CP060139">
    <property type="protein sequence ID" value="QNR24131.1"/>
    <property type="molecule type" value="Genomic_DNA"/>
</dbReference>
<name>A0A7H0VEI3_9FLAO</name>
<dbReference type="Pfam" id="PF04359">
    <property type="entry name" value="DUF493"/>
    <property type="match status" value="1"/>
</dbReference>
<dbReference type="SUPFAM" id="SSF117991">
    <property type="entry name" value="YbeD/HP0495-like"/>
    <property type="match status" value="1"/>
</dbReference>
<dbReference type="Proteomes" id="UP000516305">
    <property type="component" value="Chromosome"/>
</dbReference>
<evidence type="ECO:0000313" key="2">
    <source>
        <dbReference type="Proteomes" id="UP000516305"/>
    </source>
</evidence>
<dbReference type="Gene3D" id="3.30.70.260">
    <property type="match status" value="1"/>
</dbReference>
<gene>
    <name evidence="1" type="ORF">H4K34_17440</name>
</gene>
<evidence type="ECO:0000313" key="1">
    <source>
        <dbReference type="EMBL" id="QNR24131.1"/>
    </source>
</evidence>
<accession>A0A7H0VEI3</accession>
<sequence>MDPRKEKYMKLMGQLTEGFDWPSVYMFKFIVPADNSKIAQVESLFNSKEAQISIRNSRKGNFVSITAKELMMSPEKVIERYLEAEGIEGLISL</sequence>
<organism evidence="1 2">
    <name type="scientific">Croceimicrobium hydrocarbonivorans</name>
    <dbReference type="NCBI Taxonomy" id="2761580"/>
    <lineage>
        <taxon>Bacteria</taxon>
        <taxon>Pseudomonadati</taxon>
        <taxon>Bacteroidota</taxon>
        <taxon>Flavobacteriia</taxon>
        <taxon>Flavobacteriales</taxon>
        <taxon>Owenweeksiaceae</taxon>
        <taxon>Croceimicrobium</taxon>
    </lineage>
</organism>
<reference evidence="1 2" key="1">
    <citation type="submission" date="2020-08" db="EMBL/GenBank/DDBJ databases">
        <title>Croceimicrobium hydrocarbonivorans gen. nov., sp. nov., a novel marine bacterium isolated from a bacterial consortium that degrades polyethylene terephthalate.</title>
        <authorList>
            <person name="Liu R."/>
        </authorList>
    </citation>
    <scope>NUCLEOTIDE SEQUENCE [LARGE SCALE GENOMIC DNA]</scope>
    <source>
        <strain evidence="1 2">A20-9</strain>
    </source>
</reference>
<protein>
    <submittedName>
        <fullName evidence="1">DUF493 family protein</fullName>
    </submittedName>
</protein>
<keyword evidence="2" id="KW-1185">Reference proteome</keyword>